<evidence type="ECO:0000256" key="2">
    <source>
        <dbReference type="ARBA" id="ARBA00004319"/>
    </source>
</evidence>
<evidence type="ECO:0000256" key="3">
    <source>
        <dbReference type="ARBA" id="ARBA00006347"/>
    </source>
</evidence>
<dbReference type="Pfam" id="PF13848">
    <property type="entry name" value="Thioredoxin_6"/>
    <property type="match status" value="1"/>
</dbReference>
<evidence type="ECO:0000313" key="16">
    <source>
        <dbReference type="Proteomes" id="UP000006671"/>
    </source>
</evidence>
<evidence type="ECO:0000313" key="15">
    <source>
        <dbReference type="EMBL" id="EFC45389.1"/>
    </source>
</evidence>
<dbReference type="RefSeq" id="XP_002678133.1">
    <property type="nucleotide sequence ID" value="XM_002678087.1"/>
</dbReference>
<evidence type="ECO:0000259" key="14">
    <source>
        <dbReference type="PROSITE" id="PS51352"/>
    </source>
</evidence>
<dbReference type="eggNOG" id="KOG0190">
    <property type="taxonomic scope" value="Eukaryota"/>
</dbReference>
<feature type="chain" id="PRO_5005126214" description="Protein disulfide-isomerase" evidence="13">
    <location>
        <begin position="21"/>
        <end position="476"/>
    </location>
</feature>
<evidence type="ECO:0000256" key="5">
    <source>
        <dbReference type="ARBA" id="ARBA00022729"/>
    </source>
</evidence>
<keyword evidence="10 11" id="KW-0676">Redox-active center</keyword>
<dbReference type="FunFam" id="3.40.30.10:FF:000107">
    <property type="entry name" value="Protein disulfide-isomerase 5-2"/>
    <property type="match status" value="1"/>
</dbReference>
<dbReference type="PROSITE" id="PS51352">
    <property type="entry name" value="THIOREDOXIN_2"/>
    <property type="match status" value="2"/>
</dbReference>
<dbReference type="Pfam" id="PF00085">
    <property type="entry name" value="Thioredoxin"/>
    <property type="match status" value="2"/>
</dbReference>
<dbReference type="Gene3D" id="3.40.30.10">
    <property type="entry name" value="Glutaredoxin"/>
    <property type="match status" value="4"/>
</dbReference>
<dbReference type="PANTHER" id="PTHR18929">
    <property type="entry name" value="PROTEIN DISULFIDE ISOMERASE"/>
    <property type="match status" value="1"/>
</dbReference>
<feature type="signal peptide" evidence="13">
    <location>
        <begin position="1"/>
        <end position="20"/>
    </location>
</feature>
<dbReference type="AlphaFoldDB" id="D2VCZ2"/>
<dbReference type="OMA" id="FFGMKKD"/>
<protein>
    <recommendedName>
        <fullName evidence="4 13">Protein disulfide-isomerase</fullName>
        <ecNumber evidence="4 13">5.3.4.1</ecNumber>
    </recommendedName>
</protein>
<dbReference type="InterPro" id="IPR005788">
    <property type="entry name" value="PDI_thioredoxin-like_dom"/>
</dbReference>
<dbReference type="CDD" id="cd02981">
    <property type="entry name" value="PDI_b_family"/>
    <property type="match status" value="1"/>
</dbReference>
<dbReference type="InterPro" id="IPR017937">
    <property type="entry name" value="Thioredoxin_CS"/>
</dbReference>
<dbReference type="EC" id="5.3.4.1" evidence="4 13"/>
<dbReference type="NCBIfam" id="TIGR01126">
    <property type="entry name" value="pdi_dom"/>
    <property type="match status" value="2"/>
</dbReference>
<dbReference type="CDD" id="cd02995">
    <property type="entry name" value="PDI_a_PDI_a'_C"/>
    <property type="match status" value="1"/>
</dbReference>
<dbReference type="OrthoDB" id="427280at2759"/>
<name>D2VCZ2_NAEGR</name>
<dbReference type="PROSITE" id="PS00194">
    <property type="entry name" value="THIOREDOXIN_1"/>
    <property type="match status" value="2"/>
</dbReference>
<evidence type="ECO:0000256" key="7">
    <source>
        <dbReference type="ARBA" id="ARBA00022824"/>
    </source>
</evidence>
<dbReference type="KEGG" id="ngr:NAEGRDRAFT_57827"/>
<accession>D2VCZ2</accession>
<evidence type="ECO:0000256" key="9">
    <source>
        <dbReference type="ARBA" id="ARBA00023235"/>
    </source>
</evidence>
<feature type="disulfide bond" description="Redox-active" evidence="11">
    <location>
        <begin position="388"/>
        <end position="391"/>
    </location>
</feature>
<reference evidence="15 16" key="1">
    <citation type="journal article" date="2010" name="Cell">
        <title>The genome of Naegleria gruberi illuminates early eukaryotic versatility.</title>
        <authorList>
            <person name="Fritz-Laylin L.K."/>
            <person name="Prochnik S.E."/>
            <person name="Ginger M.L."/>
            <person name="Dacks J.B."/>
            <person name="Carpenter M.L."/>
            <person name="Field M.C."/>
            <person name="Kuo A."/>
            <person name="Paredez A."/>
            <person name="Chapman J."/>
            <person name="Pham J."/>
            <person name="Shu S."/>
            <person name="Neupane R."/>
            <person name="Cipriano M."/>
            <person name="Mancuso J."/>
            <person name="Tu H."/>
            <person name="Salamov A."/>
            <person name="Lindquist E."/>
            <person name="Shapiro H."/>
            <person name="Lucas S."/>
            <person name="Grigoriev I.V."/>
            <person name="Cande W.Z."/>
            <person name="Fulton C."/>
            <person name="Rokhsar D.S."/>
            <person name="Dawson S.C."/>
        </authorList>
    </citation>
    <scope>NUCLEOTIDE SEQUENCE [LARGE SCALE GENOMIC DNA]</scope>
    <source>
        <strain evidence="15 16">NEG-M</strain>
    </source>
</reference>
<keyword evidence="16" id="KW-1185">Reference proteome</keyword>
<dbReference type="CDD" id="cd02982">
    <property type="entry name" value="PDI_b'_family"/>
    <property type="match status" value="1"/>
</dbReference>
<feature type="domain" description="Thioredoxin" evidence="14">
    <location>
        <begin position="18"/>
        <end position="129"/>
    </location>
</feature>
<evidence type="ECO:0000256" key="1">
    <source>
        <dbReference type="ARBA" id="ARBA00001182"/>
    </source>
</evidence>
<feature type="domain" description="Thioredoxin" evidence="14">
    <location>
        <begin position="346"/>
        <end position="465"/>
    </location>
</feature>
<keyword evidence="6" id="KW-0677">Repeat</keyword>
<sequence length="476" mass="52855">MKSIIIAILIALFACTFVFAQDSVVDLTSKNFEEKLQEKEFALIEFFAPWCGHCKKLVPEYNKLAEKFATNEKVNIFKVNGDQESDVMSKFEIQGFPTIKLFKNGKFFRDYDGERTADAIASWLHKKTGPVSIPIESAEALDQLKASSKVIVVGFVSSKTSETYKKFLQAADDKDLEEFIVAEVVDNAELNAKFDIKQDSVVVIRDFDATPAVSTDFDAIATFVKDNGYPLVDEVSGATFQRFVDKALPIGVLFIDFSNAETKQKHVEELNEIAQSFKGKVSLGYSDAAVYGGQLEVMGGKKDAIPGFAVMDLETRSNYPLNIDTVNKEEIIAFLTKVLAGEVPKFLRSQEIPEENNEAVKVVVGKSFDDLVINNDNDVLLEFYAPWCGHCKSLEPKYTQLAEELKSVSGLVIAKIDASENDTPINIEGFPTIYFFPKGGKASPVLYEGDRTVESLKTFLQKNAVGAVFTEKKDEL</sequence>
<dbReference type="InterPro" id="IPR005792">
    <property type="entry name" value="Prot_disulphide_isomerase"/>
</dbReference>
<comment type="catalytic activity">
    <reaction evidence="1 13">
        <text>Catalyzes the rearrangement of -S-S- bonds in proteins.</text>
        <dbReference type="EC" id="5.3.4.1"/>
    </reaction>
</comment>
<dbReference type="GeneID" id="8850590"/>
<evidence type="ECO:0000256" key="4">
    <source>
        <dbReference type="ARBA" id="ARBA00012723"/>
    </source>
</evidence>
<dbReference type="NCBIfam" id="TIGR01130">
    <property type="entry name" value="ER_PDI_fam"/>
    <property type="match status" value="1"/>
</dbReference>
<dbReference type="FunCoup" id="D2VCZ2">
    <property type="interactions" value="196"/>
</dbReference>
<dbReference type="STRING" id="5762.D2VCZ2"/>
<organism evidence="16">
    <name type="scientific">Naegleria gruberi</name>
    <name type="common">Amoeba</name>
    <dbReference type="NCBI Taxonomy" id="5762"/>
    <lineage>
        <taxon>Eukaryota</taxon>
        <taxon>Discoba</taxon>
        <taxon>Heterolobosea</taxon>
        <taxon>Tetramitia</taxon>
        <taxon>Eutetramitia</taxon>
        <taxon>Vahlkampfiidae</taxon>
        <taxon>Naegleria</taxon>
    </lineage>
</organism>
<dbReference type="CDD" id="cd02961">
    <property type="entry name" value="PDI_a_family"/>
    <property type="match status" value="1"/>
</dbReference>
<dbReference type="GO" id="GO:0003756">
    <property type="term" value="F:protein disulfide isomerase activity"/>
    <property type="evidence" value="ECO:0007669"/>
    <property type="project" value="UniProtKB-EC"/>
</dbReference>
<dbReference type="PRINTS" id="PR00421">
    <property type="entry name" value="THIOREDOXIN"/>
</dbReference>
<dbReference type="InParanoid" id="D2VCZ2"/>
<evidence type="ECO:0000256" key="10">
    <source>
        <dbReference type="ARBA" id="ARBA00023284"/>
    </source>
</evidence>
<dbReference type="InterPro" id="IPR013766">
    <property type="entry name" value="Thioredoxin_domain"/>
</dbReference>
<proteinExistence type="inferred from homology"/>
<gene>
    <name evidence="15" type="ORF">NAEGRDRAFT_57827</name>
</gene>
<dbReference type="PROSITE" id="PS51257">
    <property type="entry name" value="PROKAR_LIPOPROTEIN"/>
    <property type="match status" value="1"/>
</dbReference>
<dbReference type="VEuPathDB" id="AmoebaDB:NAEGRDRAFT_57827"/>
<dbReference type="GO" id="GO:0005788">
    <property type="term" value="C:endoplasmic reticulum lumen"/>
    <property type="evidence" value="ECO:0007669"/>
    <property type="project" value="UniProtKB-SubCell"/>
</dbReference>
<dbReference type="EMBL" id="GG738863">
    <property type="protein sequence ID" value="EFC45389.1"/>
    <property type="molecule type" value="Genomic_DNA"/>
</dbReference>
<keyword evidence="9 13" id="KW-0413">Isomerase</keyword>
<evidence type="ECO:0000256" key="13">
    <source>
        <dbReference type="RuleBase" id="RU361130"/>
    </source>
</evidence>
<keyword evidence="5 13" id="KW-0732">Signal</keyword>
<keyword evidence="7" id="KW-0256">Endoplasmic reticulum</keyword>
<evidence type="ECO:0000256" key="11">
    <source>
        <dbReference type="PIRSR" id="PIRSR605792-51"/>
    </source>
</evidence>
<keyword evidence="8 11" id="KW-1015">Disulfide bond</keyword>
<comment type="subcellular location">
    <subcellularLocation>
        <location evidence="2">Endoplasmic reticulum lumen</location>
    </subcellularLocation>
</comment>
<evidence type="ECO:0000256" key="6">
    <source>
        <dbReference type="ARBA" id="ARBA00022737"/>
    </source>
</evidence>
<comment type="similarity">
    <text evidence="3 12">Belongs to the protein disulfide isomerase family.</text>
</comment>
<dbReference type="InterPro" id="IPR036249">
    <property type="entry name" value="Thioredoxin-like_sf"/>
</dbReference>
<evidence type="ECO:0000256" key="8">
    <source>
        <dbReference type="ARBA" id="ARBA00023157"/>
    </source>
</evidence>
<dbReference type="GO" id="GO:0034976">
    <property type="term" value="P:response to endoplasmic reticulum stress"/>
    <property type="evidence" value="ECO:0007669"/>
    <property type="project" value="TreeGrafter"/>
</dbReference>
<dbReference type="Proteomes" id="UP000006671">
    <property type="component" value="Unassembled WGS sequence"/>
</dbReference>
<dbReference type="GO" id="GO:0006457">
    <property type="term" value="P:protein folding"/>
    <property type="evidence" value="ECO:0007669"/>
    <property type="project" value="TreeGrafter"/>
</dbReference>
<feature type="disulfide bond" description="Redox-active" evidence="11">
    <location>
        <begin position="51"/>
        <end position="54"/>
    </location>
</feature>
<evidence type="ECO:0000256" key="12">
    <source>
        <dbReference type="RuleBase" id="RU004208"/>
    </source>
</evidence>
<dbReference type="SUPFAM" id="SSF52833">
    <property type="entry name" value="Thioredoxin-like"/>
    <property type="match status" value="4"/>
</dbReference>